<sequence length="757" mass="81822">MAFDIEMIKAVYSRYESRISAARKVVGKPLTLTEKILYAHLWDGEAGEAYGRGKSYVDFAPDRVAMQDATAQMALLQFMQAGRPQVAVPSTVHCDHLIQAKVGAEADLAIANDQNKEVYDFLASVSNKYGIGFWKPGAGIIHQVVLENYAFPGGMMIGTDSHTPNAGGLGMIAIGVGGADACDVMAGLPWELKFPKLIGVKLTGKLSGWTAAKDVILKVAGILTVKGGTGAIVEYFGEGARSLSATGKGTICNMGAEIGATTSIFGYDEKSEAYLRGTERADIADLANTIKEHLTGDEAVYANPEQYFDQVIEINLSELEPHINGPFTPDLAWPISKFATAVKENGWPEKLEVGLIGSCTNSSYEDISRAASLAEQAVEKHLIAKSEYTVTPGSEQVRYTVERDGFLDIFGKIGGVVLANACGPCIGQWARHGAEKKEKNSIITSFNRNFAKRADGNPNTHSFVASPEIVTALAISGSLLFNPLIDTLTNEKGEQVRLDEPQGLELPIKDFAVEDAGYQAPAEDGSKVQVLVSPSSDRLQLLEPFKPWEGTDLLGLKLLIKAKGKCTTDHISMAGPWLKYRGHLDNISNNMLIGAINFANDSADTVKNQLTGEYGPVPATQRAYKAAGIDTVVIGDENYGEGSSREHAAMEPRHLGVRVILVKSFARIHETNLKKQGMLALTFQNPADYDLVQEDDVIDITGLTSFAPEKQLTVVLHHADGSENSFQVNHTYNAQQIEWFKAGGALNIIRKNQAKNT</sequence>
<dbReference type="InterPro" id="IPR036008">
    <property type="entry name" value="Aconitase_4Fe-4S_dom"/>
</dbReference>
<dbReference type="EC" id="4.2.1.3" evidence="4"/>
<dbReference type="PANTHER" id="PTHR43160:SF3">
    <property type="entry name" value="ACONITATE HYDRATASE, MITOCHONDRIAL"/>
    <property type="match status" value="1"/>
</dbReference>
<dbReference type="FunFam" id="3.40.1060.10:FF:000001">
    <property type="entry name" value="Aconitate hydratase, mitochondrial"/>
    <property type="match status" value="1"/>
</dbReference>
<keyword evidence="11" id="KW-0456">Lyase</keyword>
<dbReference type="SUPFAM" id="SSF52016">
    <property type="entry name" value="LeuD/IlvD-like"/>
    <property type="match status" value="1"/>
</dbReference>
<dbReference type="FunFam" id="3.30.499.10:FF:000003">
    <property type="entry name" value="Aconitate hydratase, mitochondrial"/>
    <property type="match status" value="1"/>
</dbReference>
<dbReference type="PANTHER" id="PTHR43160">
    <property type="entry name" value="ACONITATE HYDRATASE B"/>
    <property type="match status" value="1"/>
</dbReference>
<dbReference type="RefSeq" id="WP_093327297.1">
    <property type="nucleotide sequence ID" value="NZ_FOAF01000005.1"/>
</dbReference>
<proteinExistence type="inferred from homology"/>
<dbReference type="InterPro" id="IPR006248">
    <property type="entry name" value="Aconitase_mito-like"/>
</dbReference>
<dbReference type="InterPro" id="IPR015928">
    <property type="entry name" value="Aconitase/3IPM_dehydase_swvl"/>
</dbReference>
<evidence type="ECO:0000313" key="18">
    <source>
        <dbReference type="EMBL" id="SEL92564.1"/>
    </source>
</evidence>
<dbReference type="GO" id="GO:0003994">
    <property type="term" value="F:aconitate hydratase activity"/>
    <property type="evidence" value="ECO:0007669"/>
    <property type="project" value="UniProtKB-EC"/>
</dbReference>
<dbReference type="GO" id="GO:0046872">
    <property type="term" value="F:metal ion binding"/>
    <property type="evidence" value="ECO:0007669"/>
    <property type="project" value="UniProtKB-KW"/>
</dbReference>
<evidence type="ECO:0000256" key="11">
    <source>
        <dbReference type="ARBA" id="ARBA00023239"/>
    </source>
</evidence>
<protein>
    <recommendedName>
        <fullName evidence="5">Aconitate hydratase A</fullName>
        <ecNumber evidence="4">4.2.1.3</ecNumber>
    </recommendedName>
    <alternativeName>
        <fullName evidence="13">Citrate hydro-lyase</fullName>
    </alternativeName>
    <alternativeName>
        <fullName evidence="15">Iron-responsive protein-like</fullName>
    </alternativeName>
    <alternativeName>
        <fullName evidence="14">RNA-binding protein</fullName>
    </alternativeName>
</protein>
<evidence type="ECO:0000256" key="2">
    <source>
        <dbReference type="ARBA" id="ARBA00004717"/>
    </source>
</evidence>
<comment type="similarity">
    <text evidence="3">Belongs to the aconitase/IPM isomerase family.</text>
</comment>
<dbReference type="UniPathway" id="UPA00223">
    <property type="reaction ID" value="UER00718"/>
</dbReference>
<dbReference type="SUPFAM" id="SSF53732">
    <property type="entry name" value="Aconitase iron-sulfur domain"/>
    <property type="match status" value="1"/>
</dbReference>
<dbReference type="STRING" id="407022.SAMN05661044_03757"/>
<evidence type="ECO:0000256" key="6">
    <source>
        <dbReference type="ARBA" id="ARBA00022532"/>
    </source>
</evidence>
<dbReference type="Pfam" id="PF00330">
    <property type="entry name" value="Aconitase"/>
    <property type="match status" value="1"/>
</dbReference>
<keyword evidence="8" id="KW-0809">Transit peptide</keyword>
<dbReference type="CDD" id="cd01584">
    <property type="entry name" value="AcnA_Mitochondrial"/>
    <property type="match status" value="1"/>
</dbReference>
<comment type="cofactor">
    <cofactor evidence="1">
        <name>[4Fe-4S] cluster</name>
        <dbReference type="ChEBI" id="CHEBI:49883"/>
    </cofactor>
</comment>
<evidence type="ECO:0000256" key="9">
    <source>
        <dbReference type="ARBA" id="ARBA00023004"/>
    </source>
</evidence>
<name>A0A1H7U6X5_OLID1</name>
<comment type="pathway">
    <text evidence="2">Carbohydrate metabolism; tricarboxylic acid cycle; isocitrate from oxaloacetate: step 2/2.</text>
</comment>
<reference evidence="19" key="1">
    <citation type="submission" date="2016-10" db="EMBL/GenBank/DDBJ databases">
        <authorList>
            <person name="Varghese N."/>
            <person name="Submissions S."/>
        </authorList>
    </citation>
    <scope>NUCLEOTIDE SEQUENCE [LARGE SCALE GENOMIC DNA]</scope>
    <source>
        <strain evidence="19">DSM 18733</strain>
    </source>
</reference>
<evidence type="ECO:0000256" key="13">
    <source>
        <dbReference type="ARBA" id="ARBA00029682"/>
    </source>
</evidence>
<evidence type="ECO:0000256" key="7">
    <source>
        <dbReference type="ARBA" id="ARBA00022723"/>
    </source>
</evidence>
<keyword evidence="9" id="KW-0408">Iron</keyword>
<keyword evidence="19" id="KW-1185">Reference proteome</keyword>
<evidence type="ECO:0000256" key="3">
    <source>
        <dbReference type="ARBA" id="ARBA00007185"/>
    </source>
</evidence>
<comment type="catalytic activity">
    <reaction evidence="12">
        <text>citrate = D-threo-isocitrate</text>
        <dbReference type="Rhea" id="RHEA:10336"/>
        <dbReference type="ChEBI" id="CHEBI:15562"/>
        <dbReference type="ChEBI" id="CHEBI:16947"/>
        <dbReference type="EC" id="4.2.1.3"/>
    </reaction>
</comment>
<evidence type="ECO:0000256" key="15">
    <source>
        <dbReference type="ARBA" id="ARBA00031977"/>
    </source>
</evidence>
<gene>
    <name evidence="18" type="ORF">SAMN05661044_03757</name>
</gene>
<evidence type="ECO:0000256" key="10">
    <source>
        <dbReference type="ARBA" id="ARBA00023014"/>
    </source>
</evidence>
<dbReference type="PROSITE" id="PS01244">
    <property type="entry name" value="ACONITASE_2"/>
    <property type="match status" value="1"/>
</dbReference>
<dbReference type="InterPro" id="IPR015932">
    <property type="entry name" value="Aconitase_dom2"/>
</dbReference>
<dbReference type="NCBIfam" id="NF005558">
    <property type="entry name" value="PRK07229.1"/>
    <property type="match status" value="1"/>
</dbReference>
<dbReference type="GO" id="GO:0051539">
    <property type="term" value="F:4 iron, 4 sulfur cluster binding"/>
    <property type="evidence" value="ECO:0007669"/>
    <property type="project" value="InterPro"/>
</dbReference>
<evidence type="ECO:0000259" key="17">
    <source>
        <dbReference type="Pfam" id="PF00694"/>
    </source>
</evidence>
<accession>A0A1H7U6X5</accession>
<dbReference type="Gene3D" id="3.40.1060.10">
    <property type="entry name" value="Aconitase, Domain 2"/>
    <property type="match status" value="1"/>
</dbReference>
<feature type="domain" description="Aconitase A/isopropylmalate dehydratase small subunit swivel" evidence="17">
    <location>
        <begin position="558"/>
        <end position="685"/>
    </location>
</feature>
<evidence type="ECO:0000256" key="1">
    <source>
        <dbReference type="ARBA" id="ARBA00001966"/>
    </source>
</evidence>
<evidence type="ECO:0000256" key="8">
    <source>
        <dbReference type="ARBA" id="ARBA00022946"/>
    </source>
</evidence>
<organism evidence="18 19">
    <name type="scientific">Olivibacter domesticus</name>
    <name type="common">Pseudosphingobacterium domesticum</name>
    <dbReference type="NCBI Taxonomy" id="407022"/>
    <lineage>
        <taxon>Bacteria</taxon>
        <taxon>Pseudomonadati</taxon>
        <taxon>Bacteroidota</taxon>
        <taxon>Sphingobacteriia</taxon>
        <taxon>Sphingobacteriales</taxon>
        <taxon>Sphingobacteriaceae</taxon>
        <taxon>Olivibacter</taxon>
    </lineage>
</organism>
<keyword evidence="10" id="KW-0411">Iron-sulfur</keyword>
<dbReference type="AlphaFoldDB" id="A0A1H7U6X5"/>
<evidence type="ECO:0000256" key="12">
    <source>
        <dbReference type="ARBA" id="ARBA00023501"/>
    </source>
</evidence>
<dbReference type="NCBIfam" id="TIGR01340">
    <property type="entry name" value="aconitase_mito"/>
    <property type="match status" value="1"/>
</dbReference>
<dbReference type="GO" id="GO:0006099">
    <property type="term" value="P:tricarboxylic acid cycle"/>
    <property type="evidence" value="ECO:0007669"/>
    <property type="project" value="UniProtKB-UniPathway"/>
</dbReference>
<dbReference type="OrthoDB" id="9764318at2"/>
<evidence type="ECO:0000256" key="5">
    <source>
        <dbReference type="ARBA" id="ARBA00019378"/>
    </source>
</evidence>
<dbReference type="InterPro" id="IPR015931">
    <property type="entry name" value="Acnase/IPM_dHydase_lsu_aba_1/3"/>
</dbReference>
<keyword evidence="7" id="KW-0479">Metal-binding</keyword>
<evidence type="ECO:0000256" key="14">
    <source>
        <dbReference type="ARBA" id="ARBA00031081"/>
    </source>
</evidence>
<dbReference type="PRINTS" id="PR00415">
    <property type="entry name" value="ACONITASE"/>
</dbReference>
<dbReference type="Proteomes" id="UP000199421">
    <property type="component" value="Unassembled WGS sequence"/>
</dbReference>
<dbReference type="FunFam" id="3.30.499.10:FF:000004">
    <property type="entry name" value="Aconitate hydratase, mitochondrial"/>
    <property type="match status" value="1"/>
</dbReference>
<dbReference type="InterPro" id="IPR018136">
    <property type="entry name" value="Aconitase_4Fe-4S_BS"/>
</dbReference>
<dbReference type="Gene3D" id="3.20.19.10">
    <property type="entry name" value="Aconitase, domain 4"/>
    <property type="match status" value="1"/>
</dbReference>
<dbReference type="EMBL" id="FOAF01000005">
    <property type="protein sequence ID" value="SEL92564.1"/>
    <property type="molecule type" value="Genomic_DNA"/>
</dbReference>
<dbReference type="PROSITE" id="PS00450">
    <property type="entry name" value="ACONITASE_1"/>
    <property type="match status" value="1"/>
</dbReference>
<dbReference type="Pfam" id="PF00694">
    <property type="entry name" value="Aconitase_C"/>
    <property type="match status" value="1"/>
</dbReference>
<dbReference type="Gene3D" id="3.30.499.10">
    <property type="entry name" value="Aconitase, domain 3"/>
    <property type="match status" value="2"/>
</dbReference>
<dbReference type="InterPro" id="IPR050926">
    <property type="entry name" value="Aconitase/IPM_isomerase"/>
</dbReference>
<evidence type="ECO:0000259" key="16">
    <source>
        <dbReference type="Pfam" id="PF00330"/>
    </source>
</evidence>
<evidence type="ECO:0000313" key="19">
    <source>
        <dbReference type="Proteomes" id="UP000199421"/>
    </source>
</evidence>
<dbReference type="FunFam" id="3.20.19.10:FF:000002">
    <property type="entry name" value="Aconitate hydratase, mitochondrial"/>
    <property type="match status" value="1"/>
</dbReference>
<dbReference type="GO" id="GO:0005829">
    <property type="term" value="C:cytosol"/>
    <property type="evidence" value="ECO:0007669"/>
    <property type="project" value="TreeGrafter"/>
</dbReference>
<keyword evidence="6" id="KW-0816">Tricarboxylic acid cycle</keyword>
<feature type="domain" description="Aconitase/3-isopropylmalate dehydratase large subunit alpha/beta/alpha" evidence="16">
    <location>
        <begin position="34"/>
        <end position="477"/>
    </location>
</feature>
<dbReference type="InterPro" id="IPR000573">
    <property type="entry name" value="AconitaseA/IPMdHydase_ssu_swvl"/>
</dbReference>
<dbReference type="InterPro" id="IPR001030">
    <property type="entry name" value="Acoase/IPM_deHydtase_lsu_aba"/>
</dbReference>
<evidence type="ECO:0000256" key="4">
    <source>
        <dbReference type="ARBA" id="ARBA00012926"/>
    </source>
</evidence>